<reference evidence="1 2" key="1">
    <citation type="submission" date="2018-08" db="EMBL/GenBank/DDBJ databases">
        <title>Genome and evolution of the arbuscular mycorrhizal fungus Diversispora epigaea (formerly Glomus versiforme) and its bacterial endosymbionts.</title>
        <authorList>
            <person name="Sun X."/>
            <person name="Fei Z."/>
            <person name="Harrison M."/>
        </authorList>
    </citation>
    <scope>NUCLEOTIDE SEQUENCE [LARGE SCALE GENOMIC DNA]</scope>
    <source>
        <strain evidence="1 2">IT104</strain>
    </source>
</reference>
<comment type="caution">
    <text evidence="1">The sequence shown here is derived from an EMBL/GenBank/DDBJ whole genome shotgun (WGS) entry which is preliminary data.</text>
</comment>
<dbReference type="Proteomes" id="UP000266861">
    <property type="component" value="Unassembled WGS sequence"/>
</dbReference>
<accession>A0A397IAD8</accession>
<gene>
    <name evidence="1" type="ORF">Glove_242g166</name>
</gene>
<protein>
    <submittedName>
        <fullName evidence="1">Uncharacterized protein</fullName>
    </submittedName>
</protein>
<proteinExistence type="predicted"/>
<organism evidence="1 2">
    <name type="scientific">Diversispora epigaea</name>
    <dbReference type="NCBI Taxonomy" id="1348612"/>
    <lineage>
        <taxon>Eukaryota</taxon>
        <taxon>Fungi</taxon>
        <taxon>Fungi incertae sedis</taxon>
        <taxon>Mucoromycota</taxon>
        <taxon>Glomeromycotina</taxon>
        <taxon>Glomeromycetes</taxon>
        <taxon>Diversisporales</taxon>
        <taxon>Diversisporaceae</taxon>
        <taxon>Diversispora</taxon>
    </lineage>
</organism>
<name>A0A397IAD8_9GLOM</name>
<keyword evidence="2" id="KW-1185">Reference proteome</keyword>
<sequence length="185" mass="21960">MKENEPSKPNTRGYIKELTQQFKFIQVDPTKKHQYVTTNFELSPIRLTSDGHFPEWRKERSSSLCCNKNRSSCFKDYHTHKDNNIVFNVWDLIKSSMKENEPSKPNTRGYIKELTQQFKFIQVDPTKKHQYVTTNFELSPIRLTSDGHFPEWRKERSSSLCCNKNRSSCFKDYHTHKDNNIVFNG</sequence>
<dbReference type="OrthoDB" id="2311399at2759"/>
<dbReference type="AlphaFoldDB" id="A0A397IAD8"/>
<dbReference type="EMBL" id="PQFF01000224">
    <property type="protein sequence ID" value="RHZ72565.1"/>
    <property type="molecule type" value="Genomic_DNA"/>
</dbReference>
<evidence type="ECO:0000313" key="2">
    <source>
        <dbReference type="Proteomes" id="UP000266861"/>
    </source>
</evidence>
<evidence type="ECO:0000313" key="1">
    <source>
        <dbReference type="EMBL" id="RHZ72565.1"/>
    </source>
</evidence>